<dbReference type="PIRSF" id="PIRSF037225">
    <property type="entry name" value="UCP037225"/>
    <property type="match status" value="1"/>
</dbReference>
<evidence type="ECO:0000313" key="1">
    <source>
        <dbReference type="EMBL" id="QBB69390.1"/>
    </source>
</evidence>
<dbReference type="RefSeq" id="WP_129831646.1">
    <property type="nucleotide sequence ID" value="NZ_CP035704.1"/>
</dbReference>
<dbReference type="KEGG" id="xbc:ELE36_02805"/>
<dbReference type="Proteomes" id="UP000291562">
    <property type="component" value="Chromosome"/>
</dbReference>
<evidence type="ECO:0000313" key="2">
    <source>
        <dbReference type="Proteomes" id="UP000291562"/>
    </source>
</evidence>
<protein>
    <submittedName>
        <fullName evidence="1">CPXCG motif-containing cysteine-rich protein</fullName>
    </submittedName>
</protein>
<dbReference type="AlphaFoldDB" id="A0A411HG19"/>
<accession>A0A411HG19</accession>
<dbReference type="EMBL" id="CP035704">
    <property type="protein sequence ID" value="QBB69390.1"/>
    <property type="molecule type" value="Genomic_DNA"/>
</dbReference>
<dbReference type="InterPro" id="IPR025990">
    <property type="entry name" value="zinc_ribbon_bacterial"/>
</dbReference>
<proteinExistence type="predicted"/>
<gene>
    <name evidence="1" type="ORF">ELE36_02805</name>
</gene>
<sequence>MLDFVNLTCPYCGESFETPVDSSAGSQRYVEDCAVCCRPIEVFVSVDDAGELLDVQTSTDNE</sequence>
<dbReference type="OrthoDB" id="9814566at2"/>
<organism evidence="1 2">
    <name type="scientific">Pseudolysobacter antarcticus</name>
    <dbReference type="NCBI Taxonomy" id="2511995"/>
    <lineage>
        <taxon>Bacteria</taxon>
        <taxon>Pseudomonadati</taxon>
        <taxon>Pseudomonadota</taxon>
        <taxon>Gammaproteobacteria</taxon>
        <taxon>Lysobacterales</taxon>
        <taxon>Rhodanobacteraceae</taxon>
        <taxon>Pseudolysobacter</taxon>
    </lineage>
</organism>
<dbReference type="InterPro" id="IPR017143">
    <property type="entry name" value="UCP037225"/>
</dbReference>
<keyword evidence="2" id="KW-1185">Reference proteome</keyword>
<reference evidence="1 2" key="1">
    <citation type="submission" date="2019-01" db="EMBL/GenBank/DDBJ databases">
        <title>Pseudolysobacter antarctica gen. nov., sp. nov., isolated from Fildes Peninsula, Antarctica.</title>
        <authorList>
            <person name="Wei Z."/>
            <person name="Peng F."/>
        </authorList>
    </citation>
    <scope>NUCLEOTIDE SEQUENCE [LARGE SCALE GENOMIC DNA]</scope>
    <source>
        <strain evidence="1 2">AQ6-296</strain>
    </source>
</reference>
<dbReference type="Pfam" id="PF14255">
    <property type="entry name" value="Zn_ribbon_21"/>
    <property type="match status" value="1"/>
</dbReference>
<name>A0A411HG19_9GAMM</name>